<evidence type="ECO:0000313" key="1">
    <source>
        <dbReference type="EMBL" id="AIE99363.1"/>
    </source>
</evidence>
<reference evidence="1" key="1">
    <citation type="journal article" date="2014" name="Genome Biol. Evol.">
        <title>Pangenome evidence for extensive interdomain horizontal transfer affecting lineage core and shell genes in uncultured planktonic thaumarchaeota and euryarchaeota.</title>
        <authorList>
            <person name="Deschamps P."/>
            <person name="Zivanovic Y."/>
            <person name="Moreira D."/>
            <person name="Rodriguez-Valera F."/>
            <person name="Lopez-Garcia P."/>
        </authorList>
    </citation>
    <scope>NUCLEOTIDE SEQUENCE</scope>
</reference>
<dbReference type="AlphaFoldDB" id="A0A075G6Y1"/>
<dbReference type="Gene3D" id="3.40.50.300">
    <property type="entry name" value="P-loop containing nucleotide triphosphate hydrolases"/>
    <property type="match status" value="1"/>
</dbReference>
<dbReference type="PANTHER" id="PTHR33477">
    <property type="entry name" value="P-LOOP NTPASE DOMAIN-CONTAINING PROTEIN LPA1 HOMOLOG 1"/>
    <property type="match status" value="1"/>
</dbReference>
<organism evidence="1">
    <name type="scientific">uncultured marine group II/III euryarchaeote KM3_109_G01</name>
    <dbReference type="NCBI Taxonomy" id="1457850"/>
    <lineage>
        <taxon>Archaea</taxon>
        <taxon>Methanobacteriati</taxon>
        <taxon>Methanobacteriota</taxon>
        <taxon>environmental samples</taxon>
    </lineage>
</organism>
<dbReference type="InterPro" id="IPR027417">
    <property type="entry name" value="P-loop_NTPase"/>
</dbReference>
<dbReference type="PANTHER" id="PTHR33477:SF3">
    <property type="entry name" value="P-LOOP NTPASE DOMAIN-CONTAINING PROTEIN LPA1 HOMOLOG 1"/>
    <property type="match status" value="1"/>
</dbReference>
<evidence type="ECO:0008006" key="2">
    <source>
        <dbReference type="Google" id="ProtNLM"/>
    </source>
</evidence>
<name>A0A075G6Y1_9EURY</name>
<sequence>MADDSEQSRPPRLMLIAGATGVGKSTLGNQILGEFEFSRHVGTDTVREILRSFEGPDENPVLHRSSFSHGKSKDPINDWLDTCEVLDSGIRSVISRSRREGVDLLLEGVHIVPSRGLLEEWRESGGVAVGLVLHVDHEETHQNRIKAREKNTFRGADRYLAAFDRIREIQRGIKERGNISDWKAIDTHLIQEPLLLVRQWLDQAWYQQR</sequence>
<dbReference type="SUPFAM" id="SSF52540">
    <property type="entry name" value="P-loop containing nucleoside triphosphate hydrolases"/>
    <property type="match status" value="1"/>
</dbReference>
<accession>A0A075G6Y1</accession>
<proteinExistence type="predicted"/>
<dbReference type="CDD" id="cd00882">
    <property type="entry name" value="Ras_like_GTPase"/>
    <property type="match status" value="1"/>
</dbReference>
<protein>
    <recommendedName>
        <fullName evidence="2">2-phosphoglycerate kinase</fullName>
    </recommendedName>
</protein>
<dbReference type="EMBL" id="KF900561">
    <property type="protein sequence ID" value="AIE99363.1"/>
    <property type="molecule type" value="Genomic_DNA"/>
</dbReference>